<dbReference type="EMBL" id="ML979137">
    <property type="protein sequence ID" value="KAF1914501.1"/>
    <property type="molecule type" value="Genomic_DNA"/>
</dbReference>
<protein>
    <submittedName>
        <fullName evidence="1">Uncharacterized protein</fullName>
    </submittedName>
</protein>
<evidence type="ECO:0000313" key="1">
    <source>
        <dbReference type="EMBL" id="KAF1914501.1"/>
    </source>
</evidence>
<evidence type="ECO:0000313" key="2">
    <source>
        <dbReference type="Proteomes" id="UP000800096"/>
    </source>
</evidence>
<keyword evidence="2" id="KW-1185">Reference proteome</keyword>
<gene>
    <name evidence="1" type="ORF">BDU57DRAFT_530974</name>
</gene>
<organism evidence="1 2">
    <name type="scientific">Ampelomyces quisqualis</name>
    <name type="common">Powdery mildew agent</name>
    <dbReference type="NCBI Taxonomy" id="50730"/>
    <lineage>
        <taxon>Eukaryota</taxon>
        <taxon>Fungi</taxon>
        <taxon>Dikarya</taxon>
        <taxon>Ascomycota</taxon>
        <taxon>Pezizomycotina</taxon>
        <taxon>Dothideomycetes</taxon>
        <taxon>Pleosporomycetidae</taxon>
        <taxon>Pleosporales</taxon>
        <taxon>Pleosporineae</taxon>
        <taxon>Phaeosphaeriaceae</taxon>
        <taxon>Ampelomyces</taxon>
    </lineage>
</organism>
<sequence>MPGSRRDQRLIEIFGDQKMIESPEDARHVDKDDAEYLDTVYSEHDFTGMDRATLEKELCASLKNEEANRLRIYQLEQENANLKGFQIRQQQQIIARFQADLTPTVNITTPAVNITNHYHSSAPAASPAPAALSPSVPPAQVPVVDFGSLALRPRITPRVRTPGQTAVSKKPQPPHFRTICRRRICKRKACSLVHEDQRELYQELIVTLPESS</sequence>
<accession>A0A6A5QFN4</accession>
<name>A0A6A5QFN4_AMPQU</name>
<dbReference type="Proteomes" id="UP000800096">
    <property type="component" value="Unassembled WGS sequence"/>
</dbReference>
<proteinExistence type="predicted"/>
<reference evidence="1" key="1">
    <citation type="journal article" date="2020" name="Stud. Mycol.">
        <title>101 Dothideomycetes genomes: a test case for predicting lifestyles and emergence of pathogens.</title>
        <authorList>
            <person name="Haridas S."/>
            <person name="Albert R."/>
            <person name="Binder M."/>
            <person name="Bloem J."/>
            <person name="Labutti K."/>
            <person name="Salamov A."/>
            <person name="Andreopoulos B."/>
            <person name="Baker S."/>
            <person name="Barry K."/>
            <person name="Bills G."/>
            <person name="Bluhm B."/>
            <person name="Cannon C."/>
            <person name="Castanera R."/>
            <person name="Culley D."/>
            <person name="Daum C."/>
            <person name="Ezra D."/>
            <person name="Gonzalez J."/>
            <person name="Henrissat B."/>
            <person name="Kuo A."/>
            <person name="Liang C."/>
            <person name="Lipzen A."/>
            <person name="Lutzoni F."/>
            <person name="Magnuson J."/>
            <person name="Mondo S."/>
            <person name="Nolan M."/>
            <person name="Ohm R."/>
            <person name="Pangilinan J."/>
            <person name="Park H.-J."/>
            <person name="Ramirez L."/>
            <person name="Alfaro M."/>
            <person name="Sun H."/>
            <person name="Tritt A."/>
            <person name="Yoshinaga Y."/>
            <person name="Zwiers L.-H."/>
            <person name="Turgeon B."/>
            <person name="Goodwin S."/>
            <person name="Spatafora J."/>
            <person name="Crous P."/>
            <person name="Grigoriev I."/>
        </authorList>
    </citation>
    <scope>NUCLEOTIDE SEQUENCE</scope>
    <source>
        <strain evidence="1">HMLAC05119</strain>
    </source>
</reference>
<dbReference type="AlphaFoldDB" id="A0A6A5QFN4"/>